<evidence type="ECO:0000256" key="1">
    <source>
        <dbReference type="SAM" id="MobiDB-lite"/>
    </source>
</evidence>
<feature type="region of interest" description="Disordered" evidence="1">
    <location>
        <begin position="1"/>
        <end position="45"/>
    </location>
</feature>
<keyword evidence="3" id="KW-1185">Reference proteome</keyword>
<gene>
    <name evidence="2" type="ORF">ACAOBT_LOCUS19721</name>
</gene>
<dbReference type="EMBL" id="CAKOFQ010007090">
    <property type="protein sequence ID" value="CAH1990539.1"/>
    <property type="molecule type" value="Genomic_DNA"/>
</dbReference>
<protein>
    <submittedName>
        <fullName evidence="2">Uncharacterized protein</fullName>
    </submittedName>
</protein>
<reference evidence="2" key="1">
    <citation type="submission" date="2022-03" db="EMBL/GenBank/DDBJ databases">
        <authorList>
            <person name="Sayadi A."/>
        </authorList>
    </citation>
    <scope>NUCLEOTIDE SEQUENCE</scope>
</reference>
<evidence type="ECO:0000313" key="3">
    <source>
        <dbReference type="Proteomes" id="UP001152888"/>
    </source>
</evidence>
<proteinExistence type="predicted"/>
<organism evidence="2 3">
    <name type="scientific">Acanthoscelides obtectus</name>
    <name type="common">Bean weevil</name>
    <name type="synonym">Bruchus obtectus</name>
    <dbReference type="NCBI Taxonomy" id="200917"/>
    <lineage>
        <taxon>Eukaryota</taxon>
        <taxon>Metazoa</taxon>
        <taxon>Ecdysozoa</taxon>
        <taxon>Arthropoda</taxon>
        <taxon>Hexapoda</taxon>
        <taxon>Insecta</taxon>
        <taxon>Pterygota</taxon>
        <taxon>Neoptera</taxon>
        <taxon>Endopterygota</taxon>
        <taxon>Coleoptera</taxon>
        <taxon>Polyphaga</taxon>
        <taxon>Cucujiformia</taxon>
        <taxon>Chrysomeloidea</taxon>
        <taxon>Chrysomelidae</taxon>
        <taxon>Bruchinae</taxon>
        <taxon>Bruchini</taxon>
        <taxon>Acanthoscelides</taxon>
    </lineage>
</organism>
<dbReference type="AlphaFoldDB" id="A0A9P0LE41"/>
<sequence length="60" mass="6903">MYSNGQRRLTVGENQIGCPHRMTTQRRKKRTRQDTGQQNKKSSSFVGPALALAGWRWLDV</sequence>
<name>A0A9P0LE41_ACAOB</name>
<evidence type="ECO:0000313" key="2">
    <source>
        <dbReference type="EMBL" id="CAH1990539.1"/>
    </source>
</evidence>
<accession>A0A9P0LE41</accession>
<comment type="caution">
    <text evidence="2">The sequence shown here is derived from an EMBL/GenBank/DDBJ whole genome shotgun (WGS) entry which is preliminary data.</text>
</comment>
<dbReference type="Proteomes" id="UP001152888">
    <property type="component" value="Unassembled WGS sequence"/>
</dbReference>